<keyword evidence="1" id="KW-0472">Membrane</keyword>
<reference evidence="3" key="1">
    <citation type="journal article" date="2014" name="Nucleic Acids Res.">
        <title>The evolutionary dynamics of variant antigen genes in Babesia reveal a history of genomic innovation underlying host-parasite interaction.</title>
        <authorList>
            <person name="Jackson A.P."/>
            <person name="Otto T.D."/>
            <person name="Darby A."/>
            <person name="Ramaprasad A."/>
            <person name="Xia D."/>
            <person name="Echaide I.E."/>
            <person name="Farber M."/>
            <person name="Gahlot S."/>
            <person name="Gamble J."/>
            <person name="Gupta D."/>
            <person name="Gupta Y."/>
            <person name="Jackson L."/>
            <person name="Malandrin L."/>
            <person name="Malas T.B."/>
            <person name="Moussa E."/>
            <person name="Nair M."/>
            <person name="Reid A.J."/>
            <person name="Sanders M."/>
            <person name="Sharma J."/>
            <person name="Tracey A."/>
            <person name="Quail M.A."/>
            <person name="Weir W."/>
            <person name="Wastling J.M."/>
            <person name="Hall N."/>
            <person name="Willadsen P."/>
            <person name="Lingelbach K."/>
            <person name="Shiels B."/>
            <person name="Tait A."/>
            <person name="Berriman M."/>
            <person name="Allred D.R."/>
            <person name="Pain A."/>
        </authorList>
    </citation>
    <scope>NUCLEOTIDE SEQUENCE</scope>
    <source>
        <strain evidence="3">1802A</strain>
    </source>
</reference>
<evidence type="ECO:0000313" key="3">
    <source>
        <dbReference type="EMBL" id="KAK1938377.1"/>
    </source>
</evidence>
<reference evidence="3" key="2">
    <citation type="submission" date="2021-05" db="EMBL/GenBank/DDBJ databases">
        <authorList>
            <person name="Pain A."/>
        </authorList>
    </citation>
    <scope>NUCLEOTIDE SEQUENCE</scope>
    <source>
        <strain evidence="3">1802A</strain>
    </source>
</reference>
<evidence type="ECO:0000313" key="4">
    <source>
        <dbReference type="Proteomes" id="UP001195914"/>
    </source>
</evidence>
<keyword evidence="1" id="KW-0812">Transmembrane</keyword>
<evidence type="ECO:0000259" key="2">
    <source>
        <dbReference type="Pfam" id="PF01145"/>
    </source>
</evidence>
<proteinExistence type="predicted"/>
<feature type="transmembrane region" description="Helical" evidence="1">
    <location>
        <begin position="78"/>
        <end position="100"/>
    </location>
</feature>
<keyword evidence="1" id="KW-1133">Transmembrane helix</keyword>
<sequence>MLRVLFRCRGLSLSRRQFSSRADSSEIQRNCVDGRVGPTEDSTGAPLSPLYTQRVGMFLEPGILFKDHKRRRFLTFRLYLFSVVSLTVIFMMIKIVPPGYVGLIVRRDGRIDQFNNKGRLAMLYIPFLEVPVAFRTTPIRKKVVERFVTKDGQEVEAVIFFDVQAKLAYASQIYTIYGANFSKEFVEKELVFDVEQVVKKYTRADLLVQSDDIEHLFEHNGRHVATLKNHAATSEIVERFNDAGAFNKIMISNISVSFRDPSLVPER</sequence>
<comment type="caution">
    <text evidence="3">The sequence shown here is derived from an EMBL/GenBank/DDBJ whole genome shotgun (WGS) entry which is preliminary data.</text>
</comment>
<dbReference type="Proteomes" id="UP001195914">
    <property type="component" value="Unassembled WGS sequence"/>
</dbReference>
<dbReference type="AlphaFoldDB" id="A0AAD9LJX9"/>
<gene>
    <name evidence="3" type="ORF">X943_000712</name>
</gene>
<protein>
    <submittedName>
        <fullName evidence="3">SPFH domain / Band 7 family domain-containing protein</fullName>
    </submittedName>
</protein>
<dbReference type="InterPro" id="IPR001107">
    <property type="entry name" value="Band_7"/>
</dbReference>
<dbReference type="EMBL" id="JAHBMH010000024">
    <property type="protein sequence ID" value="KAK1938377.1"/>
    <property type="molecule type" value="Genomic_DNA"/>
</dbReference>
<name>A0AAD9LJX9_BABDI</name>
<feature type="domain" description="Band 7" evidence="2">
    <location>
        <begin position="94"/>
        <end position="213"/>
    </location>
</feature>
<evidence type="ECO:0000256" key="1">
    <source>
        <dbReference type="SAM" id="Phobius"/>
    </source>
</evidence>
<dbReference type="Pfam" id="PF01145">
    <property type="entry name" value="Band_7"/>
    <property type="match status" value="1"/>
</dbReference>
<accession>A0AAD9LJX9</accession>
<keyword evidence="4" id="KW-1185">Reference proteome</keyword>
<organism evidence="3 4">
    <name type="scientific">Babesia divergens</name>
    <dbReference type="NCBI Taxonomy" id="32595"/>
    <lineage>
        <taxon>Eukaryota</taxon>
        <taxon>Sar</taxon>
        <taxon>Alveolata</taxon>
        <taxon>Apicomplexa</taxon>
        <taxon>Aconoidasida</taxon>
        <taxon>Piroplasmida</taxon>
        <taxon>Babesiidae</taxon>
        <taxon>Babesia</taxon>
    </lineage>
</organism>